<dbReference type="InterPro" id="IPR011009">
    <property type="entry name" value="Kinase-like_dom_sf"/>
</dbReference>
<comment type="similarity">
    <text evidence="1 2">Belongs to the fructosamine kinase family.</text>
</comment>
<dbReference type="PIRSF" id="PIRSF006221">
    <property type="entry name" value="Ketosamine-3-kinase"/>
    <property type="match status" value="1"/>
</dbReference>
<accession>A0A965ZJC9</accession>
<dbReference type="Proteomes" id="UP000638732">
    <property type="component" value="Unassembled WGS sequence"/>
</dbReference>
<dbReference type="GO" id="GO:0016301">
    <property type="term" value="F:kinase activity"/>
    <property type="evidence" value="ECO:0007669"/>
    <property type="project" value="UniProtKB-UniRule"/>
</dbReference>
<protein>
    <submittedName>
        <fullName evidence="3">Phosphotransferase</fullName>
    </submittedName>
</protein>
<keyword evidence="2" id="KW-0418">Kinase</keyword>
<dbReference type="SUPFAM" id="SSF56112">
    <property type="entry name" value="Protein kinase-like (PK-like)"/>
    <property type="match status" value="1"/>
</dbReference>
<evidence type="ECO:0000313" key="3">
    <source>
        <dbReference type="EMBL" id="NCD72195.1"/>
    </source>
</evidence>
<evidence type="ECO:0000256" key="2">
    <source>
        <dbReference type="PIRNR" id="PIRNR006221"/>
    </source>
</evidence>
<dbReference type="AlphaFoldDB" id="A0A965ZJC9"/>
<dbReference type="PANTHER" id="PTHR12149:SF8">
    <property type="entry name" value="PROTEIN-RIBULOSAMINE 3-KINASE"/>
    <property type="match status" value="1"/>
</dbReference>
<keyword evidence="2" id="KW-0808">Transferase</keyword>
<proteinExistence type="inferred from homology"/>
<dbReference type="Gene3D" id="3.90.1200.10">
    <property type="match status" value="1"/>
</dbReference>
<reference evidence="3" key="2">
    <citation type="submission" date="2020-10" db="EMBL/GenBank/DDBJ databases">
        <title>Mucilaginibacter sp. nov., isolated from soil.</title>
        <authorList>
            <person name="Jeon C.O."/>
        </authorList>
    </citation>
    <scope>NUCLEOTIDE SEQUENCE</scope>
    <source>
        <strain evidence="3">R11</strain>
    </source>
</reference>
<reference evidence="3" key="1">
    <citation type="submission" date="2020-01" db="EMBL/GenBank/DDBJ databases">
        <authorList>
            <person name="Seo Y.L."/>
        </authorList>
    </citation>
    <scope>NUCLEOTIDE SEQUENCE</scope>
    <source>
        <strain evidence="3">R11</strain>
    </source>
</reference>
<name>A0A965ZJC9_9SPHI</name>
<dbReference type="InterPro" id="IPR016477">
    <property type="entry name" value="Fructo-/Ketosamine-3-kinase"/>
</dbReference>
<gene>
    <name evidence="3" type="ORF">GSY63_22720</name>
</gene>
<dbReference type="Gene3D" id="3.30.200.20">
    <property type="entry name" value="Phosphorylase Kinase, domain 1"/>
    <property type="match status" value="1"/>
</dbReference>
<organism evidence="3 4">
    <name type="scientific">Mucilaginibacter agri</name>
    <dbReference type="NCBI Taxonomy" id="2695265"/>
    <lineage>
        <taxon>Bacteria</taxon>
        <taxon>Pseudomonadati</taxon>
        <taxon>Bacteroidota</taxon>
        <taxon>Sphingobacteriia</taxon>
        <taxon>Sphingobacteriales</taxon>
        <taxon>Sphingobacteriaceae</taxon>
        <taxon>Mucilaginibacter</taxon>
    </lineage>
</organism>
<evidence type="ECO:0000256" key="1">
    <source>
        <dbReference type="ARBA" id="ARBA00009460"/>
    </source>
</evidence>
<dbReference type="Pfam" id="PF03881">
    <property type="entry name" value="Fructosamin_kin"/>
    <property type="match status" value="1"/>
</dbReference>
<comment type="caution">
    <text evidence="3">The sequence shown here is derived from an EMBL/GenBank/DDBJ whole genome shotgun (WGS) entry which is preliminary data.</text>
</comment>
<dbReference type="EMBL" id="WWEO01000045">
    <property type="protein sequence ID" value="NCD72195.1"/>
    <property type="molecule type" value="Genomic_DNA"/>
</dbReference>
<dbReference type="RefSeq" id="WP_166588152.1">
    <property type="nucleotide sequence ID" value="NZ_WWEO01000045.1"/>
</dbReference>
<evidence type="ECO:0000313" key="4">
    <source>
        <dbReference type="Proteomes" id="UP000638732"/>
    </source>
</evidence>
<sequence length="294" mass="33485">MALSAELVGFIQSRLSVVLNQTVYIDSTKPISGGSINQTYCLHANTGRYMLKLNSKSAYPDMFACESTGLKTIAATNTIAVPEVILQDDLGDNSFLILQWIENRRATEKASEALGRDLAELHRITAPYFGFDSDNYMGSLPQRNNQQFSWAGFFIEERLQPMVKMAADNGMLNNTDIQNFERLYLNLNNIFEEERSSLIHGDLWGGNYLISAEEKPYLIDPAVSYGNREFDLAMTTLFGSFSDTFYESYQENFPLHPDWQQRTDLWNLYPLLLHLNLFGAGYLEQVRDGLKNYV</sequence>
<keyword evidence="4" id="KW-1185">Reference proteome</keyword>
<dbReference type="PANTHER" id="PTHR12149">
    <property type="entry name" value="FRUCTOSAMINE 3 KINASE-RELATED PROTEIN"/>
    <property type="match status" value="1"/>
</dbReference>